<protein>
    <submittedName>
        <fullName evidence="2">Uncharacterized protein</fullName>
    </submittedName>
</protein>
<evidence type="ECO:0000313" key="1">
    <source>
        <dbReference type="EMBL" id="AYO17079.1"/>
    </source>
</evidence>
<reference evidence="1 3" key="2">
    <citation type="submission" date="2018-10" db="EMBL/GenBank/DDBJ databases">
        <title>Whole Genome of Vibrio owensii strain 170502, isolated from Acute Hepatopancreatic Necrosis Disease (AHPND) shrimp.</title>
        <authorList>
            <person name="Yan M."/>
            <person name="Wang X."/>
            <person name="Wang Y."/>
        </authorList>
    </citation>
    <scope>NUCLEOTIDE SEQUENCE [LARGE SCALE GENOMIC DNA]</scope>
    <source>
        <strain evidence="1 3">1700302</strain>
    </source>
</reference>
<dbReference type="Proteomes" id="UP000390336">
    <property type="component" value="Chromosome 2"/>
</dbReference>
<sequence length="184" mass="20894">MKITLDASAVRELFPEDSEARVQLSQAVIAEYARKTLPKYLDQHLRDHVELIANDALKASINNDDFKAGITEALDEYMQTRFPSLQMLHSGKRKIREETRKVAAAQITDSIHDILSDELGAIRDSIKTQVAEIAPQYLGAMHGDYVSRLVETYSANAIKKAYQSLEKNMLTELEKFKEYGNEQF</sequence>
<evidence type="ECO:0000313" key="3">
    <source>
        <dbReference type="Proteomes" id="UP000272136"/>
    </source>
</evidence>
<reference evidence="2" key="3">
    <citation type="submission" date="2019-11" db="EMBL/GenBank/DDBJ databases">
        <title>Complete genome sequence of Vibrio owensii SH-14 isolated from shrimp with acute hepatopancreatic necrosis diease.</title>
        <authorList>
            <person name="Liang X."/>
            <person name="Wang Y."/>
        </authorList>
    </citation>
    <scope>NUCLEOTIDE SEQUENCE</scope>
    <source>
        <strain evidence="2">SH14</strain>
    </source>
</reference>
<dbReference type="EMBL" id="CP045860">
    <property type="protein sequence ID" value="QGH49226.1"/>
    <property type="molecule type" value="Genomic_DNA"/>
</dbReference>
<gene>
    <name evidence="2" type="ORF">APZ19_19090</name>
    <name evidence="1" type="ORF">D0812_22075</name>
</gene>
<organism evidence="2 4">
    <name type="scientific">Vibrio owensii</name>
    <dbReference type="NCBI Taxonomy" id="696485"/>
    <lineage>
        <taxon>Bacteria</taxon>
        <taxon>Pseudomonadati</taxon>
        <taxon>Pseudomonadota</taxon>
        <taxon>Gammaproteobacteria</taxon>
        <taxon>Vibrionales</taxon>
        <taxon>Vibrionaceae</taxon>
        <taxon>Vibrio</taxon>
    </lineage>
</organism>
<accession>A0AAP9KC40</accession>
<evidence type="ECO:0000313" key="2">
    <source>
        <dbReference type="EMBL" id="QGH49226.1"/>
    </source>
</evidence>
<dbReference type="AlphaFoldDB" id="A0AAP9KC40"/>
<name>A0AAP9KC40_9VIBR</name>
<reference evidence="2 4" key="1">
    <citation type="journal article" date="2015" name="Genome Announc.">
        <title>Draft Genome Sequence of Vibrio owensii Strain SH-14, Which Causes Shrimp Acute Hepatopancreatic Necrosis Disease.</title>
        <authorList>
            <person name="Liu L."/>
            <person name="Xiao J."/>
            <person name="Xia X."/>
            <person name="Pan Y."/>
            <person name="Yan S."/>
            <person name="Wang Y."/>
        </authorList>
    </citation>
    <scope>NUCLEOTIDE SEQUENCE [LARGE SCALE GENOMIC DNA]</scope>
    <source>
        <strain evidence="2 4">SH14</strain>
    </source>
</reference>
<evidence type="ECO:0000313" key="4">
    <source>
        <dbReference type="Proteomes" id="UP000390336"/>
    </source>
</evidence>
<proteinExistence type="predicted"/>
<dbReference type="EMBL" id="CP033138">
    <property type="protein sequence ID" value="AYO17079.1"/>
    <property type="molecule type" value="Genomic_DNA"/>
</dbReference>
<dbReference type="RefSeq" id="WP_054823366.1">
    <property type="nucleotide sequence ID" value="NZ_CP033138.1"/>
</dbReference>
<dbReference type="Proteomes" id="UP000272136">
    <property type="component" value="Chromosome 2"/>
</dbReference>
<keyword evidence="3" id="KW-1185">Reference proteome</keyword>